<proteinExistence type="predicted"/>
<gene>
    <name evidence="1" type="ORF">KTO63_23320</name>
</gene>
<organism evidence="1 2">
    <name type="scientific">Pinibacter aurantiacus</name>
    <dbReference type="NCBI Taxonomy" id="2851599"/>
    <lineage>
        <taxon>Bacteria</taxon>
        <taxon>Pseudomonadati</taxon>
        <taxon>Bacteroidota</taxon>
        <taxon>Chitinophagia</taxon>
        <taxon>Chitinophagales</taxon>
        <taxon>Chitinophagaceae</taxon>
        <taxon>Pinibacter</taxon>
    </lineage>
</organism>
<comment type="caution">
    <text evidence="1">The sequence shown here is derived from an EMBL/GenBank/DDBJ whole genome shotgun (WGS) entry which is preliminary data.</text>
</comment>
<reference evidence="1" key="1">
    <citation type="submission" date="2021-06" db="EMBL/GenBank/DDBJ databases">
        <authorList>
            <person name="Huq M.A."/>
        </authorList>
    </citation>
    <scope>NUCLEOTIDE SEQUENCE</scope>
    <source>
        <strain evidence="1">MAH-26</strain>
    </source>
</reference>
<protein>
    <submittedName>
        <fullName evidence="1">Porin</fullName>
    </submittedName>
</protein>
<dbReference type="EMBL" id="JAHSPG010000017">
    <property type="protein sequence ID" value="MBV4360115.1"/>
    <property type="molecule type" value="Genomic_DNA"/>
</dbReference>
<accession>A0A9E2SGD9</accession>
<dbReference type="Pfam" id="PF07642">
    <property type="entry name" value="BBP2"/>
    <property type="match status" value="1"/>
</dbReference>
<sequence>MKRTILTTAILALLYAKTEAQTVINIDTTNKSTLTIEGNIDAYYGYDFNKLQTKDRPYFVSHSRNNEVNLNFAYVSFKYSSERLRATLAPGFGTYMNANYAAETGSLKYIVEAYAGFKPFAKKNIWLDIGILPSPYTYESAFSFNQLVYTRTYGAENTPYYQAGARLSLPLSKKLSANLYLLNGWQQISDVNNSLSFGSNLELNANEHLTLDWDTYIGDESSAAHPDYRTRYFTDLYAVWNPSEKVSIAACVYGGLQQRLTDDNTMGNSYWWQANTALKYSFSKHHSLSARVEYFDDKDGVIVQPVTNVIGFNSFSESLCYNWNITDKVLFRVEARYFQSGNEVYIKETTPVKNDLWMIAGVTTRF</sequence>
<name>A0A9E2SGD9_9BACT</name>
<dbReference type="InterPro" id="IPR011486">
    <property type="entry name" value="BBP2"/>
</dbReference>
<dbReference type="AlphaFoldDB" id="A0A9E2SGD9"/>
<evidence type="ECO:0000313" key="1">
    <source>
        <dbReference type="EMBL" id="MBV4360115.1"/>
    </source>
</evidence>
<dbReference type="RefSeq" id="WP_217794385.1">
    <property type="nucleotide sequence ID" value="NZ_JAHSPG010000017.1"/>
</dbReference>
<keyword evidence="2" id="KW-1185">Reference proteome</keyword>
<evidence type="ECO:0000313" key="2">
    <source>
        <dbReference type="Proteomes" id="UP000812270"/>
    </source>
</evidence>
<dbReference type="Proteomes" id="UP000812270">
    <property type="component" value="Unassembled WGS sequence"/>
</dbReference>